<evidence type="ECO:0000313" key="2">
    <source>
        <dbReference type="Proteomes" id="UP001152523"/>
    </source>
</evidence>
<sequence>MLPIVVAFVDIESTSIAANFTNEGFQVPVDAQVFKPDDYQVPTPETFRAPTDAAPNGPVIYQVTTHVDPKFKTVVILSPQLTQLMTIQKLPLRFYKVRQALELTNLCLPMMYRLRLMIIMNVK</sequence>
<dbReference type="Proteomes" id="UP001152523">
    <property type="component" value="Unassembled WGS sequence"/>
</dbReference>
<protein>
    <submittedName>
        <fullName evidence="1">Uncharacterized protein</fullName>
    </submittedName>
</protein>
<organism evidence="1 2">
    <name type="scientific">Cuscuta epithymum</name>
    <dbReference type="NCBI Taxonomy" id="186058"/>
    <lineage>
        <taxon>Eukaryota</taxon>
        <taxon>Viridiplantae</taxon>
        <taxon>Streptophyta</taxon>
        <taxon>Embryophyta</taxon>
        <taxon>Tracheophyta</taxon>
        <taxon>Spermatophyta</taxon>
        <taxon>Magnoliopsida</taxon>
        <taxon>eudicotyledons</taxon>
        <taxon>Gunneridae</taxon>
        <taxon>Pentapetalae</taxon>
        <taxon>asterids</taxon>
        <taxon>lamiids</taxon>
        <taxon>Solanales</taxon>
        <taxon>Convolvulaceae</taxon>
        <taxon>Cuscuteae</taxon>
        <taxon>Cuscuta</taxon>
        <taxon>Cuscuta subgen. Cuscuta</taxon>
    </lineage>
</organism>
<reference evidence="1" key="1">
    <citation type="submission" date="2022-07" db="EMBL/GenBank/DDBJ databases">
        <authorList>
            <person name="Macas J."/>
            <person name="Novak P."/>
            <person name="Neumann P."/>
        </authorList>
    </citation>
    <scope>NUCLEOTIDE SEQUENCE</scope>
</reference>
<name>A0AAV0DK79_9ASTE</name>
<dbReference type="AlphaFoldDB" id="A0AAV0DK79"/>
<proteinExistence type="predicted"/>
<keyword evidence="2" id="KW-1185">Reference proteome</keyword>
<gene>
    <name evidence="1" type="ORF">CEPIT_LOCUS14933</name>
</gene>
<evidence type="ECO:0000313" key="1">
    <source>
        <dbReference type="EMBL" id="CAH9099311.1"/>
    </source>
</evidence>
<comment type="caution">
    <text evidence="1">The sequence shown here is derived from an EMBL/GenBank/DDBJ whole genome shotgun (WGS) entry which is preliminary data.</text>
</comment>
<accession>A0AAV0DK79</accession>
<dbReference type="EMBL" id="CAMAPF010000105">
    <property type="protein sequence ID" value="CAH9099311.1"/>
    <property type="molecule type" value="Genomic_DNA"/>
</dbReference>